<proteinExistence type="predicted"/>
<protein>
    <submittedName>
        <fullName evidence="1">Amp-ligase</fullName>
    </submittedName>
</protein>
<sequence>MDDSIINSNNVRILSVNKRARESIFRPFRISLKNMEKVLTSKKVGAILFIVRYEAN</sequence>
<dbReference type="EMBL" id="DF968083">
    <property type="protein sequence ID" value="GAP04545.1"/>
    <property type="molecule type" value="Genomic_DNA"/>
</dbReference>
<keyword evidence="1" id="KW-0436">Ligase</keyword>
<dbReference type="GO" id="GO:0016874">
    <property type="term" value="F:ligase activity"/>
    <property type="evidence" value="ECO:0007669"/>
    <property type="project" value="UniProtKB-KW"/>
</dbReference>
<dbReference type="AlphaFoldDB" id="A0A3F3H0C7"/>
<organism evidence="1">
    <name type="scientific">Fructobacillus tropaeoli</name>
    <dbReference type="NCBI Taxonomy" id="709323"/>
    <lineage>
        <taxon>Bacteria</taxon>
        <taxon>Bacillati</taxon>
        <taxon>Bacillota</taxon>
        <taxon>Bacilli</taxon>
        <taxon>Lactobacillales</taxon>
        <taxon>Lactobacillaceae</taxon>
        <taxon>Fructobacillus</taxon>
    </lineage>
</organism>
<gene>
    <name evidence="1" type="ORF">FTRO_0060010</name>
</gene>
<reference evidence="1" key="1">
    <citation type="journal article" date="2015" name="BMC Genomics">
        <title>Comparative genomics of Fructobacillus spp. and Leuconostoc spp. reveals niche-specific evolution of Fructobacillus spp.</title>
        <authorList>
            <person name="Endo A."/>
            <person name="Tanizawa Y."/>
            <person name="Tanaka N."/>
            <person name="Maeno S."/>
            <person name="Kumar H."/>
            <person name="Shiwa Y."/>
            <person name="Okada S."/>
            <person name="Yoshikawa H."/>
            <person name="Dicks L."/>
            <person name="Nakagawa J."/>
            <person name="Arita M."/>
        </authorList>
    </citation>
    <scope>NUCLEOTIDE SEQUENCE [LARGE SCALE GENOMIC DNA]</scope>
    <source>
        <strain evidence="1">F214-1</strain>
    </source>
</reference>
<name>A0A3F3H0C7_9LACO</name>
<evidence type="ECO:0000313" key="1">
    <source>
        <dbReference type="EMBL" id="GAP04545.1"/>
    </source>
</evidence>
<feature type="non-terminal residue" evidence="1">
    <location>
        <position position="56"/>
    </location>
</feature>
<accession>A0A3F3H0C7</accession>
<dbReference type="Proteomes" id="UP000064514">
    <property type="component" value="Unassembled WGS sequence"/>
</dbReference>